<evidence type="ECO:0000256" key="2">
    <source>
        <dbReference type="ARBA" id="ARBA00022771"/>
    </source>
</evidence>
<keyword evidence="1" id="KW-0479">Metal-binding</keyword>
<dbReference type="PANTHER" id="PTHR15090:SF8">
    <property type="entry name" value="ZZ-TYPE ZINC FINGER-CONTAINING PROTEIN"/>
    <property type="match status" value="1"/>
</dbReference>
<evidence type="ECO:0000259" key="5">
    <source>
        <dbReference type="PROSITE" id="PS50135"/>
    </source>
</evidence>
<dbReference type="SUPFAM" id="SSF57850">
    <property type="entry name" value="RING/U-box"/>
    <property type="match status" value="2"/>
</dbReference>
<feature type="domain" description="ZZ-type" evidence="5">
    <location>
        <begin position="10"/>
        <end position="67"/>
    </location>
</feature>
<evidence type="ECO:0000256" key="1">
    <source>
        <dbReference type="ARBA" id="ARBA00022723"/>
    </source>
</evidence>
<dbReference type="Gene3D" id="3.30.60.90">
    <property type="match status" value="2"/>
</dbReference>
<dbReference type="PROSITE" id="PS50135">
    <property type="entry name" value="ZF_ZZ_2"/>
    <property type="match status" value="1"/>
</dbReference>
<name>A0A9W8P2I5_9AGAR</name>
<evidence type="ECO:0000256" key="3">
    <source>
        <dbReference type="ARBA" id="ARBA00022833"/>
    </source>
</evidence>
<dbReference type="InterPro" id="IPR052260">
    <property type="entry name" value="Autophagy_Rcpt_SigReg"/>
</dbReference>
<accession>A0A9W8P2I5</accession>
<keyword evidence="3" id="KW-0862">Zinc</keyword>
<evidence type="ECO:0000256" key="4">
    <source>
        <dbReference type="PROSITE-ProRule" id="PRU00228"/>
    </source>
</evidence>
<gene>
    <name evidence="6" type="ORF">DFH05DRAFT_1017245</name>
</gene>
<dbReference type="Proteomes" id="UP001142393">
    <property type="component" value="Unassembled WGS sequence"/>
</dbReference>
<dbReference type="SMART" id="SM00291">
    <property type="entry name" value="ZnF_ZZ"/>
    <property type="match status" value="2"/>
</dbReference>
<sequence length="194" mass="21274">MHTSEPVNEDHGIACNSCKKPISGVRYQCANCPAPQSGYNLCSSCEKVSYTVHNPMHAFFKLPRPVDQPITSNIPMISELYEPGPSSIAYDIGNPAGAYYLCCSMIVIQMSLRLSHPGVFCDLCVTEIQGAWFRCAYCGKDLCSTCELLDTHNDTHIFLALKSRVSSDSLVFVTSQLTVVLGQHASSEVCTPLW</sequence>
<dbReference type="InterPro" id="IPR000433">
    <property type="entry name" value="Znf_ZZ"/>
</dbReference>
<dbReference type="GO" id="GO:0008270">
    <property type="term" value="F:zinc ion binding"/>
    <property type="evidence" value="ECO:0007669"/>
    <property type="project" value="UniProtKB-KW"/>
</dbReference>
<comment type="caution">
    <text evidence="6">The sequence shown here is derived from an EMBL/GenBank/DDBJ whole genome shotgun (WGS) entry which is preliminary data.</text>
</comment>
<dbReference type="Pfam" id="PF00569">
    <property type="entry name" value="ZZ"/>
    <property type="match status" value="1"/>
</dbReference>
<dbReference type="EMBL" id="JANVFU010000005">
    <property type="protein sequence ID" value="KAJ3745401.1"/>
    <property type="molecule type" value="Genomic_DNA"/>
</dbReference>
<keyword evidence="7" id="KW-1185">Reference proteome</keyword>
<organism evidence="6 7">
    <name type="scientific">Lentinula detonsa</name>
    <dbReference type="NCBI Taxonomy" id="2804962"/>
    <lineage>
        <taxon>Eukaryota</taxon>
        <taxon>Fungi</taxon>
        <taxon>Dikarya</taxon>
        <taxon>Basidiomycota</taxon>
        <taxon>Agaricomycotina</taxon>
        <taxon>Agaricomycetes</taxon>
        <taxon>Agaricomycetidae</taxon>
        <taxon>Agaricales</taxon>
        <taxon>Marasmiineae</taxon>
        <taxon>Omphalotaceae</taxon>
        <taxon>Lentinula</taxon>
    </lineage>
</organism>
<dbReference type="AlphaFoldDB" id="A0A9W8P2I5"/>
<evidence type="ECO:0000313" key="6">
    <source>
        <dbReference type="EMBL" id="KAJ3745401.1"/>
    </source>
</evidence>
<protein>
    <recommendedName>
        <fullName evidence="5">ZZ-type domain-containing protein</fullName>
    </recommendedName>
</protein>
<proteinExistence type="predicted"/>
<keyword evidence="2 4" id="KW-0863">Zinc-finger</keyword>
<dbReference type="PANTHER" id="PTHR15090">
    <property type="entry name" value="SEQUESTOSOME 1-RELATED"/>
    <property type="match status" value="1"/>
</dbReference>
<dbReference type="InterPro" id="IPR043145">
    <property type="entry name" value="Znf_ZZ_sf"/>
</dbReference>
<reference evidence="6 7" key="1">
    <citation type="journal article" date="2023" name="Proc. Natl. Acad. Sci. U.S.A.">
        <title>A global phylogenomic analysis of the shiitake genus Lentinula.</title>
        <authorList>
            <person name="Sierra-Patev S."/>
            <person name="Min B."/>
            <person name="Naranjo-Ortiz M."/>
            <person name="Looney B."/>
            <person name="Konkel Z."/>
            <person name="Slot J.C."/>
            <person name="Sakamoto Y."/>
            <person name="Steenwyk J.L."/>
            <person name="Rokas A."/>
            <person name="Carro J."/>
            <person name="Camarero S."/>
            <person name="Ferreira P."/>
            <person name="Molpeceres G."/>
            <person name="Ruiz-Duenas F.J."/>
            <person name="Serrano A."/>
            <person name="Henrissat B."/>
            <person name="Drula E."/>
            <person name="Hughes K.W."/>
            <person name="Mata J.L."/>
            <person name="Ishikawa N.K."/>
            <person name="Vargas-Isla R."/>
            <person name="Ushijima S."/>
            <person name="Smith C.A."/>
            <person name="Donoghue J."/>
            <person name="Ahrendt S."/>
            <person name="Andreopoulos W."/>
            <person name="He G."/>
            <person name="LaButti K."/>
            <person name="Lipzen A."/>
            <person name="Ng V."/>
            <person name="Riley R."/>
            <person name="Sandor L."/>
            <person name="Barry K."/>
            <person name="Martinez A.T."/>
            <person name="Xiao Y."/>
            <person name="Gibbons J.G."/>
            <person name="Terashima K."/>
            <person name="Grigoriev I.V."/>
            <person name="Hibbett D."/>
        </authorList>
    </citation>
    <scope>NUCLEOTIDE SEQUENCE [LARGE SCALE GENOMIC DNA]</scope>
    <source>
        <strain evidence="6 7">TFB7810</strain>
    </source>
</reference>
<evidence type="ECO:0000313" key="7">
    <source>
        <dbReference type="Proteomes" id="UP001142393"/>
    </source>
</evidence>